<evidence type="ECO:0000313" key="3">
    <source>
        <dbReference type="Proteomes" id="UP000473531"/>
    </source>
</evidence>
<feature type="compositionally biased region" description="Polar residues" evidence="1">
    <location>
        <begin position="1"/>
        <end position="25"/>
    </location>
</feature>
<protein>
    <submittedName>
        <fullName evidence="2">Uncharacterized protein</fullName>
    </submittedName>
</protein>
<gene>
    <name evidence="2" type="ORF">GRI44_03990</name>
</gene>
<dbReference type="EMBL" id="WTYU01000001">
    <property type="protein sequence ID" value="MXP13910.1"/>
    <property type="molecule type" value="Genomic_DNA"/>
</dbReference>
<comment type="caution">
    <text evidence="2">The sequence shown here is derived from an EMBL/GenBank/DDBJ whole genome shotgun (WGS) entry which is preliminary data.</text>
</comment>
<dbReference type="RefSeq" id="WP_160600131.1">
    <property type="nucleotide sequence ID" value="NZ_WTYU01000001.1"/>
</dbReference>
<reference evidence="2 3" key="1">
    <citation type="submission" date="2019-12" db="EMBL/GenBank/DDBJ databases">
        <title>Genomic-based taxomic classification of the family Erythrobacteraceae.</title>
        <authorList>
            <person name="Xu L."/>
        </authorList>
    </citation>
    <scope>NUCLEOTIDE SEQUENCE [LARGE SCALE GENOMIC DNA]</scope>
    <source>
        <strain evidence="2 3">KCTC 52259</strain>
    </source>
</reference>
<organism evidence="2 3">
    <name type="scientific">Allopontixanthobacter confluentis</name>
    <dbReference type="NCBI Taxonomy" id="1849021"/>
    <lineage>
        <taxon>Bacteria</taxon>
        <taxon>Pseudomonadati</taxon>
        <taxon>Pseudomonadota</taxon>
        <taxon>Alphaproteobacteria</taxon>
        <taxon>Sphingomonadales</taxon>
        <taxon>Erythrobacteraceae</taxon>
        <taxon>Allopontixanthobacter</taxon>
    </lineage>
</organism>
<keyword evidence="3" id="KW-1185">Reference proteome</keyword>
<sequence length="64" mass="6653">MAALSEQVSTAATPSQAGKSIQSECTARPATSPVKGDPAKACKSRRPAVIYIPTVLFGADRAYE</sequence>
<name>A0A6L7GE96_9SPHN</name>
<dbReference type="OrthoDB" id="7510657at2"/>
<accession>A0A6L7GE96</accession>
<evidence type="ECO:0000256" key="1">
    <source>
        <dbReference type="SAM" id="MobiDB-lite"/>
    </source>
</evidence>
<evidence type="ECO:0000313" key="2">
    <source>
        <dbReference type="EMBL" id="MXP13910.1"/>
    </source>
</evidence>
<feature type="region of interest" description="Disordered" evidence="1">
    <location>
        <begin position="1"/>
        <end position="41"/>
    </location>
</feature>
<proteinExistence type="predicted"/>
<dbReference type="Proteomes" id="UP000473531">
    <property type="component" value="Unassembled WGS sequence"/>
</dbReference>
<dbReference type="AlphaFoldDB" id="A0A6L7GE96"/>